<name>A0A0D3KCE4_EMIH1</name>
<evidence type="ECO:0000313" key="2">
    <source>
        <dbReference type="Proteomes" id="UP000013827"/>
    </source>
</evidence>
<dbReference type="Proteomes" id="UP000013827">
    <property type="component" value="Unassembled WGS sequence"/>
</dbReference>
<dbReference type="KEGG" id="ehx:EMIHUDRAFT_229794"/>
<keyword evidence="2" id="KW-1185">Reference proteome</keyword>
<accession>A0A0D3KCE4</accession>
<dbReference type="RefSeq" id="XP_005785858.1">
    <property type="nucleotide sequence ID" value="XM_005785801.1"/>
</dbReference>
<organism evidence="1 2">
    <name type="scientific">Emiliania huxleyi (strain CCMP1516)</name>
    <dbReference type="NCBI Taxonomy" id="280463"/>
    <lineage>
        <taxon>Eukaryota</taxon>
        <taxon>Haptista</taxon>
        <taxon>Haptophyta</taxon>
        <taxon>Prymnesiophyceae</taxon>
        <taxon>Isochrysidales</taxon>
        <taxon>Noelaerhabdaceae</taxon>
        <taxon>Emiliania</taxon>
    </lineage>
</organism>
<evidence type="ECO:0008006" key="3">
    <source>
        <dbReference type="Google" id="ProtNLM"/>
    </source>
</evidence>
<dbReference type="HOGENOM" id="CLU_1404862_0_0_1"/>
<dbReference type="PaxDb" id="2903-EOD33429"/>
<dbReference type="EnsemblProtists" id="EOD33429">
    <property type="protein sequence ID" value="EOD33429"/>
    <property type="gene ID" value="EMIHUDRAFT_229794"/>
</dbReference>
<reference evidence="1" key="2">
    <citation type="submission" date="2024-10" db="UniProtKB">
        <authorList>
            <consortium name="EnsemblProtists"/>
        </authorList>
    </citation>
    <scope>IDENTIFICATION</scope>
</reference>
<protein>
    <recommendedName>
        <fullName evidence="3">Peptidase S54 rhomboid domain-containing protein</fullName>
    </recommendedName>
</protein>
<dbReference type="AlphaFoldDB" id="A0A0D3KCE4"/>
<reference evidence="2" key="1">
    <citation type="journal article" date="2013" name="Nature">
        <title>Pan genome of the phytoplankton Emiliania underpins its global distribution.</title>
        <authorList>
            <person name="Read B.A."/>
            <person name="Kegel J."/>
            <person name="Klute M.J."/>
            <person name="Kuo A."/>
            <person name="Lefebvre S.C."/>
            <person name="Maumus F."/>
            <person name="Mayer C."/>
            <person name="Miller J."/>
            <person name="Monier A."/>
            <person name="Salamov A."/>
            <person name="Young J."/>
            <person name="Aguilar M."/>
            <person name="Claverie J.M."/>
            <person name="Frickenhaus S."/>
            <person name="Gonzalez K."/>
            <person name="Herman E.K."/>
            <person name="Lin Y.C."/>
            <person name="Napier J."/>
            <person name="Ogata H."/>
            <person name="Sarno A.F."/>
            <person name="Shmutz J."/>
            <person name="Schroeder D."/>
            <person name="de Vargas C."/>
            <person name="Verret F."/>
            <person name="von Dassow P."/>
            <person name="Valentin K."/>
            <person name="Van de Peer Y."/>
            <person name="Wheeler G."/>
            <person name="Dacks J.B."/>
            <person name="Delwiche C.F."/>
            <person name="Dyhrman S.T."/>
            <person name="Glockner G."/>
            <person name="John U."/>
            <person name="Richards T."/>
            <person name="Worden A.Z."/>
            <person name="Zhang X."/>
            <person name="Grigoriev I.V."/>
            <person name="Allen A.E."/>
            <person name="Bidle K."/>
            <person name="Borodovsky M."/>
            <person name="Bowler C."/>
            <person name="Brownlee C."/>
            <person name="Cock J.M."/>
            <person name="Elias M."/>
            <person name="Gladyshev V.N."/>
            <person name="Groth M."/>
            <person name="Guda C."/>
            <person name="Hadaegh A."/>
            <person name="Iglesias-Rodriguez M.D."/>
            <person name="Jenkins J."/>
            <person name="Jones B.M."/>
            <person name="Lawson T."/>
            <person name="Leese F."/>
            <person name="Lindquist E."/>
            <person name="Lobanov A."/>
            <person name="Lomsadze A."/>
            <person name="Malik S.B."/>
            <person name="Marsh M.E."/>
            <person name="Mackinder L."/>
            <person name="Mock T."/>
            <person name="Mueller-Roeber B."/>
            <person name="Pagarete A."/>
            <person name="Parker M."/>
            <person name="Probert I."/>
            <person name="Quesneville H."/>
            <person name="Raines C."/>
            <person name="Rensing S.A."/>
            <person name="Riano-Pachon D.M."/>
            <person name="Richier S."/>
            <person name="Rokitta S."/>
            <person name="Shiraiwa Y."/>
            <person name="Soanes D.M."/>
            <person name="van der Giezen M."/>
            <person name="Wahlund T.M."/>
            <person name="Williams B."/>
            <person name="Wilson W."/>
            <person name="Wolfe G."/>
            <person name="Wurch L.L."/>
        </authorList>
    </citation>
    <scope>NUCLEOTIDE SEQUENCE</scope>
</reference>
<proteinExistence type="predicted"/>
<evidence type="ECO:0000313" key="1">
    <source>
        <dbReference type="EnsemblProtists" id="EOD33429"/>
    </source>
</evidence>
<sequence length="194" mass="20757">MLNLATSLAFSILSTRFSTLGVEHSSLRCSRITAESPPIGRLSSLLTDLGSSDWQPLRPRSCLANPCFASSLLTSFSVSEACRRGVYVPFGIGPTAVLASSVIYWSNPIKESLRRTVDLFAVRVGMAVQVLLAWRYCSGRALPLILAGYTAGGACYACGRILTVRGAVLAGHRVHCGVHVFANLGNLLILPYVV</sequence>
<dbReference type="GeneID" id="17278699"/>